<accession>A0A016SRA8</accession>
<dbReference type="OrthoDB" id="8879391at2759"/>
<feature type="transmembrane region" description="Helical" evidence="6">
    <location>
        <begin position="260"/>
        <end position="288"/>
    </location>
</feature>
<keyword evidence="2 6" id="KW-0812">Transmembrane</keyword>
<dbReference type="PANTHER" id="PTHR47735:SF9">
    <property type="entry name" value="POTASSIUM VOLTAGE-GATED CHANNEL SUBFAMILY KQT MEMBER 4-LIKE ISOFORM X1"/>
    <property type="match status" value="1"/>
</dbReference>
<reference evidence="9" key="1">
    <citation type="journal article" date="2015" name="Nat. Genet.">
        <title>The genome and transcriptome of the zoonotic hookworm Ancylostoma ceylanicum identify infection-specific gene families.</title>
        <authorList>
            <person name="Schwarz E.M."/>
            <person name="Hu Y."/>
            <person name="Antoshechkin I."/>
            <person name="Miller M.M."/>
            <person name="Sternberg P.W."/>
            <person name="Aroian R.V."/>
        </authorList>
    </citation>
    <scope>NUCLEOTIDE SEQUENCE</scope>
    <source>
        <strain evidence="9">HY135</strain>
    </source>
</reference>
<evidence type="ECO:0000256" key="1">
    <source>
        <dbReference type="ARBA" id="ARBA00004141"/>
    </source>
</evidence>
<gene>
    <name evidence="8" type="primary">Acey_s0186.g1059</name>
    <name evidence="8" type="synonym">Acey-kqt-2</name>
    <name evidence="8" type="ORF">Y032_0186g1059</name>
</gene>
<feature type="transmembrane region" description="Helical" evidence="6">
    <location>
        <begin position="83"/>
        <end position="103"/>
    </location>
</feature>
<dbReference type="Proteomes" id="UP000024635">
    <property type="component" value="Unassembled WGS sequence"/>
</dbReference>
<organism evidence="8 9">
    <name type="scientific">Ancylostoma ceylanicum</name>
    <dbReference type="NCBI Taxonomy" id="53326"/>
    <lineage>
        <taxon>Eukaryota</taxon>
        <taxon>Metazoa</taxon>
        <taxon>Ecdysozoa</taxon>
        <taxon>Nematoda</taxon>
        <taxon>Chromadorea</taxon>
        <taxon>Rhabditida</taxon>
        <taxon>Rhabditina</taxon>
        <taxon>Rhabditomorpha</taxon>
        <taxon>Strongyloidea</taxon>
        <taxon>Ancylostomatidae</taxon>
        <taxon>Ancylostomatinae</taxon>
        <taxon>Ancylostoma</taxon>
    </lineage>
</organism>
<comment type="caution">
    <text evidence="8">The sequence shown here is derived from an EMBL/GenBank/DDBJ whole genome shotgun (WGS) entry which is preliminary data.</text>
</comment>
<evidence type="ECO:0000256" key="3">
    <source>
        <dbReference type="ARBA" id="ARBA00022989"/>
    </source>
</evidence>
<dbReference type="Gene3D" id="1.20.120.350">
    <property type="entry name" value="Voltage-gated potassium channels. Chain C"/>
    <property type="match status" value="1"/>
</dbReference>
<dbReference type="InterPro" id="IPR027359">
    <property type="entry name" value="Volt_channel_dom_sf"/>
</dbReference>
<dbReference type="InterPro" id="IPR005821">
    <property type="entry name" value="Ion_trans_dom"/>
</dbReference>
<dbReference type="SUPFAM" id="SSF81324">
    <property type="entry name" value="Voltage-gated potassium channels"/>
    <property type="match status" value="1"/>
</dbReference>
<dbReference type="GO" id="GO:0008076">
    <property type="term" value="C:voltage-gated potassium channel complex"/>
    <property type="evidence" value="ECO:0007669"/>
    <property type="project" value="TreeGrafter"/>
</dbReference>
<evidence type="ECO:0000256" key="6">
    <source>
        <dbReference type="SAM" id="Phobius"/>
    </source>
</evidence>
<dbReference type="PROSITE" id="PS50096">
    <property type="entry name" value="IQ"/>
    <property type="match status" value="1"/>
</dbReference>
<dbReference type="PRINTS" id="PR01459">
    <property type="entry name" value="KCNQCHANNEL"/>
</dbReference>
<evidence type="ECO:0000259" key="7">
    <source>
        <dbReference type="Pfam" id="PF00520"/>
    </source>
</evidence>
<evidence type="ECO:0000256" key="2">
    <source>
        <dbReference type="ARBA" id="ARBA00022692"/>
    </source>
</evidence>
<keyword evidence="4 6" id="KW-0472">Membrane</keyword>
<dbReference type="STRING" id="53326.A0A016SRA8"/>
<comment type="subcellular location">
    <subcellularLocation>
        <location evidence="1">Membrane</location>
        <topology evidence="1">Multi-pass membrane protein</topology>
    </subcellularLocation>
</comment>
<proteinExistence type="predicted"/>
<feature type="region of interest" description="Disordered" evidence="5">
    <location>
        <begin position="601"/>
        <end position="639"/>
    </location>
</feature>
<evidence type="ECO:0000256" key="4">
    <source>
        <dbReference type="ARBA" id="ARBA00023136"/>
    </source>
</evidence>
<keyword evidence="3 6" id="KW-1133">Transmembrane helix</keyword>
<dbReference type="Pfam" id="PF00520">
    <property type="entry name" value="Ion_trans"/>
    <property type="match status" value="1"/>
</dbReference>
<dbReference type="EMBL" id="JARK01001522">
    <property type="protein sequence ID" value="EYB93065.1"/>
    <property type="molecule type" value="Genomic_DNA"/>
</dbReference>
<feature type="transmembrane region" description="Helical" evidence="6">
    <location>
        <begin position="187"/>
        <end position="207"/>
    </location>
</feature>
<evidence type="ECO:0000313" key="9">
    <source>
        <dbReference type="Proteomes" id="UP000024635"/>
    </source>
</evidence>
<feature type="transmembrane region" description="Helical" evidence="6">
    <location>
        <begin position="227"/>
        <end position="248"/>
    </location>
</feature>
<dbReference type="PANTHER" id="PTHR47735">
    <property type="entry name" value="POTASSIUM VOLTAGE-GATED CHANNEL SUBFAMILY KQT MEMBER 4"/>
    <property type="match status" value="1"/>
</dbReference>
<feature type="transmembrane region" description="Helical" evidence="6">
    <location>
        <begin position="51"/>
        <end position="71"/>
    </location>
</feature>
<keyword evidence="9" id="KW-1185">Reference proteome</keyword>
<dbReference type="InterPro" id="IPR003937">
    <property type="entry name" value="K_chnl_volt-dep_KCNQ"/>
</dbReference>
<protein>
    <recommendedName>
        <fullName evidence="7">Ion transport domain-containing protein</fullName>
    </recommendedName>
</protein>
<sequence>MTSSVEDGFHSRSDLRRRDTIQLSSRVRYFRRLRFRVYYFLDHPMSAKSTWYHFGVFGFVLVAVVLGATSYSWNDPVLKEVHLYMESVLALFFLCEFSVRMWCVSADAKYVGYRGRLRYLTRLVCFVDIIIIIVTILMVYLEKSYISDNTLDYLRLIQILRLFHIDRQMTTWRLIRNMIMLGKWELLAAYYITFILCLLMVNLIYISDNEGFVLELPKNSSQINKSEAFPTLAHAWWFTIVSILTIGYGDIVPEQWATKVIVCFLGFLAYCTFVAASTQISVGLTLMMEEDNKKECQNKIRNTAASVIQTWYRFHLASEEERKLTEYFRRFCFKLYIIAIRMNRNRQLAAKLREKVEKKKRMRSAVAAFEHSWKQQLSIGVAQHVMQAINLEAPRNRRIFELKRNLSIPEAETRKEVESTEASRAFERRGSADTIISSSFDISDIETRIETNNMYEEERSDSIDISGDENSRIRVLPVIQVPDIEEWKLQKYRPLLRFFNFLLFREFTKKFRRLRKADRLLEIEAEIREQDNVRHQCLRELELRVNAMLGKPMSSPFNSNENEKLCMSTRLELCESKIIEMERTMDKISLLVRELGNVLKGGETSEALPPPPPRRTRHHRRHNSFRRHHVRGEESDVDE</sequence>
<dbReference type="Gene3D" id="1.10.287.70">
    <property type="match status" value="1"/>
</dbReference>
<name>A0A016SRA8_9BILA</name>
<evidence type="ECO:0000313" key="8">
    <source>
        <dbReference type="EMBL" id="EYB93065.1"/>
    </source>
</evidence>
<feature type="domain" description="Ion transport" evidence="7">
    <location>
        <begin position="51"/>
        <end position="274"/>
    </location>
</feature>
<dbReference type="GO" id="GO:0005249">
    <property type="term" value="F:voltage-gated potassium channel activity"/>
    <property type="evidence" value="ECO:0007669"/>
    <property type="project" value="InterPro"/>
</dbReference>
<feature type="transmembrane region" description="Helical" evidence="6">
    <location>
        <begin position="123"/>
        <end position="141"/>
    </location>
</feature>
<evidence type="ECO:0000256" key="5">
    <source>
        <dbReference type="SAM" id="MobiDB-lite"/>
    </source>
</evidence>
<feature type="compositionally biased region" description="Basic residues" evidence="5">
    <location>
        <begin position="614"/>
        <end position="630"/>
    </location>
</feature>
<dbReference type="AlphaFoldDB" id="A0A016SRA8"/>